<dbReference type="PANTHER" id="PTHR46186">
    <property type="entry name" value="CYSTATIN"/>
    <property type="match status" value="1"/>
</dbReference>
<dbReference type="PROSITE" id="PS00287">
    <property type="entry name" value="CYSTATIN"/>
    <property type="match status" value="1"/>
</dbReference>
<evidence type="ECO:0000256" key="2">
    <source>
        <dbReference type="ARBA" id="ARBA00022690"/>
    </source>
</evidence>
<evidence type="ECO:0000259" key="4">
    <source>
        <dbReference type="SMART" id="SM00043"/>
    </source>
</evidence>
<dbReference type="CDD" id="cd00042">
    <property type="entry name" value="CY"/>
    <property type="match status" value="2"/>
</dbReference>
<reference evidence="5" key="1">
    <citation type="submission" date="2009-04" db="EMBL/GenBank/DDBJ databases">
        <title>Molecular cloning and expression of cysteine protease and its inhibitor in abalone (Haliotis diversicolor supertexta).</title>
        <authorList>
            <person name="Wu S."/>
            <person name="Wang S.H."/>
            <person name="Wang Y.L."/>
            <person name="Zhang Z.P."/>
        </authorList>
    </citation>
    <scope>NUCLEOTIDE SEQUENCE</scope>
</reference>
<name>C5IGN7_HALDV</name>
<comment type="similarity">
    <text evidence="1">Belongs to the cystatin family.</text>
</comment>
<evidence type="ECO:0000256" key="1">
    <source>
        <dbReference type="ARBA" id="ARBA00009403"/>
    </source>
</evidence>
<feature type="domain" description="Cystatin" evidence="4">
    <location>
        <begin position="101"/>
        <end position="213"/>
    </location>
</feature>
<dbReference type="InterPro" id="IPR046350">
    <property type="entry name" value="Cystatin_sf"/>
</dbReference>
<accession>C5IGN7</accession>
<feature type="domain" description="Cystatin" evidence="4">
    <location>
        <begin position="2"/>
        <end position="90"/>
    </location>
</feature>
<dbReference type="GO" id="GO:0031982">
    <property type="term" value="C:vesicle"/>
    <property type="evidence" value="ECO:0007669"/>
    <property type="project" value="TreeGrafter"/>
</dbReference>
<dbReference type="Pfam" id="PF00031">
    <property type="entry name" value="Cystatin"/>
    <property type="match status" value="2"/>
</dbReference>
<dbReference type="SUPFAM" id="SSF54403">
    <property type="entry name" value="Cystatin/monellin"/>
    <property type="match status" value="2"/>
</dbReference>
<dbReference type="GO" id="GO:0005615">
    <property type="term" value="C:extracellular space"/>
    <property type="evidence" value="ECO:0007669"/>
    <property type="project" value="TreeGrafter"/>
</dbReference>
<dbReference type="InterPro" id="IPR000010">
    <property type="entry name" value="Cystatin_dom"/>
</dbReference>
<dbReference type="InterPro" id="IPR018073">
    <property type="entry name" value="Prot_inh_cystat_CS"/>
</dbReference>
<dbReference type="GO" id="GO:0005737">
    <property type="term" value="C:cytoplasm"/>
    <property type="evidence" value="ECO:0007669"/>
    <property type="project" value="TreeGrafter"/>
</dbReference>
<proteinExistence type="evidence at transcript level"/>
<keyword evidence="3" id="KW-0789">Thiol protease inhibitor</keyword>
<dbReference type="EMBL" id="FJ917712">
    <property type="protein sequence ID" value="ACR15167.1"/>
    <property type="molecule type" value="mRNA"/>
</dbReference>
<dbReference type="SMART" id="SM00043">
    <property type="entry name" value="CY"/>
    <property type="match status" value="2"/>
</dbReference>
<evidence type="ECO:0000256" key="3">
    <source>
        <dbReference type="ARBA" id="ARBA00022704"/>
    </source>
</evidence>
<organism evidence="5">
    <name type="scientific">Haliotis diversicolor supertexta</name>
    <dbReference type="NCBI Taxonomy" id="283615"/>
    <lineage>
        <taxon>Eukaryota</taxon>
        <taxon>Metazoa</taxon>
        <taxon>Spiralia</taxon>
        <taxon>Lophotrochozoa</taxon>
        <taxon>Mollusca</taxon>
        <taxon>Gastropoda</taxon>
        <taxon>Vetigastropoda</taxon>
        <taxon>Lepetellida</taxon>
        <taxon>Haliotoidea</taxon>
        <taxon>Haliotidae</taxon>
        <taxon>Haliotis</taxon>
    </lineage>
</organism>
<dbReference type="PANTHER" id="PTHR46186:SF2">
    <property type="entry name" value="CYSTATIN"/>
    <property type="match status" value="1"/>
</dbReference>
<dbReference type="AlphaFoldDB" id="C5IGN7"/>
<protein>
    <submittedName>
        <fullName evidence="5">Cysteine protease inhibitor</fullName>
    </submittedName>
</protein>
<dbReference type="Gene3D" id="3.10.450.10">
    <property type="match status" value="2"/>
</dbReference>
<sequence length="216" mass="23723">MLMAGGLTNVDVNSTEVRDMANFALGEINGLQGAQNTMEEVISAKAQVVSGMNYMLTIRLKEGYKTQICYVKIWSQPWLHRKEMTEHSCSQVTTLSRKSAPVLGGVEPAHLSAPMQQAVSFAEDALNGKVNSMFRMVAEQVDHITQQVVAGMKYTFDLHLVTSSCMNNAEGYGKGITDCPASNSMPQRMTCKVSVLYQVWSDPKFQLLSDTCGQLA</sequence>
<evidence type="ECO:0000313" key="5">
    <source>
        <dbReference type="EMBL" id="ACR15167.1"/>
    </source>
</evidence>
<keyword evidence="2" id="KW-0646">Protease inhibitor</keyword>
<dbReference type="GO" id="GO:0004869">
    <property type="term" value="F:cysteine-type endopeptidase inhibitor activity"/>
    <property type="evidence" value="ECO:0007669"/>
    <property type="project" value="UniProtKB-KW"/>
</dbReference>